<feature type="transmembrane region" description="Helical" evidence="1">
    <location>
        <begin position="21"/>
        <end position="45"/>
    </location>
</feature>
<organism evidence="2 3">
    <name type="scientific">Bathymodiolus thermophilus thioautotrophic gill symbiont</name>
    <dbReference type="NCBI Taxonomy" id="2360"/>
    <lineage>
        <taxon>Bacteria</taxon>
        <taxon>Pseudomonadati</taxon>
        <taxon>Pseudomonadota</taxon>
        <taxon>Gammaproteobacteria</taxon>
        <taxon>sulfur-oxidizing symbionts</taxon>
    </lineage>
</organism>
<gene>
    <name evidence="2" type="ORF">THERMOS_946</name>
</gene>
<keyword evidence="1" id="KW-0812">Transmembrane</keyword>
<comment type="caution">
    <text evidence="2">The sequence shown here is derived from an EMBL/GenBank/DDBJ whole genome shotgun (WGS) entry which is preliminary data.</text>
</comment>
<evidence type="ECO:0000313" key="3">
    <source>
        <dbReference type="Proteomes" id="UP000643672"/>
    </source>
</evidence>
<keyword evidence="1" id="KW-1133">Transmembrane helix</keyword>
<proteinExistence type="predicted"/>
<evidence type="ECO:0000313" key="2">
    <source>
        <dbReference type="EMBL" id="CAB5498986.1"/>
    </source>
</evidence>
<sequence length="48" mass="5612">MLIITKKTYHFRGNTIFKKKLSNLALIPSIKPYLCKGLILFILFLKMV</sequence>
<dbReference type="EMBL" id="CAESAQ020000052">
    <property type="protein sequence ID" value="CAB5498986.1"/>
    <property type="molecule type" value="Genomic_DNA"/>
</dbReference>
<dbReference type="AlphaFoldDB" id="A0A8H8XCZ8"/>
<keyword evidence="1" id="KW-0472">Membrane</keyword>
<reference evidence="2 3" key="1">
    <citation type="submission" date="2020-05" db="EMBL/GenBank/DDBJ databases">
        <authorList>
            <person name="Petersen J."/>
            <person name="Sayavedra L."/>
        </authorList>
    </citation>
    <scope>NUCLEOTIDE SEQUENCE [LARGE SCALE GENOMIC DNA]</scope>
    <source>
        <strain evidence="2">B thermophilus SOXS</strain>
    </source>
</reference>
<protein>
    <submittedName>
        <fullName evidence="2">Uncharacterized protein</fullName>
    </submittedName>
</protein>
<evidence type="ECO:0000256" key="1">
    <source>
        <dbReference type="SAM" id="Phobius"/>
    </source>
</evidence>
<name>A0A8H8XCZ8_9GAMM</name>
<keyword evidence="3" id="KW-1185">Reference proteome</keyword>
<accession>A0A8H8XCZ8</accession>
<dbReference type="Proteomes" id="UP000643672">
    <property type="component" value="Unassembled WGS sequence"/>
</dbReference>